<evidence type="ECO:0000313" key="6">
    <source>
        <dbReference type="EMBL" id="NNG40040.1"/>
    </source>
</evidence>
<dbReference type="SUPFAM" id="SSF53756">
    <property type="entry name" value="UDP-Glycosyltransferase/glycogen phosphorylase"/>
    <property type="match status" value="1"/>
</dbReference>
<keyword evidence="7" id="KW-1185">Reference proteome</keyword>
<sequence length="360" mass="38045">MRIALVSDCYPPRLGGMETQVHGLATHLRAAGHGVEVFTITPGPEQPVDGVTVHRLGLQRDLPGGWLINPAAAGRLRAALRAGGFDVAHAQLGVVSPFAMDGVRVALGLGLPVAATWHSVTARAEPFVRALGYPRRWAGRGVALSAVSPVAAEPIRRAAGARVSLLPNGIDTSFWCPPAAPAPRRDGALRVVSAMRLAVRKRPLPLLEAVREARASGADLRLTIAGEGPLRGRLECSASDAWCELPGRLTPVELRELYRSADVYVAPAHLEAFGIAAAEALATGLPVVAPRSSGVAGFVEHGRTGLLVADDAGLRDALVRWARDHQLRESLSSYTRHARPGLDWSSVVGTVIAEYERAIG</sequence>
<evidence type="ECO:0000259" key="5">
    <source>
        <dbReference type="Pfam" id="PF13439"/>
    </source>
</evidence>
<gene>
    <name evidence="6" type="ORF">HJ588_12285</name>
</gene>
<keyword evidence="2" id="KW-0328">Glycosyltransferase</keyword>
<evidence type="ECO:0000259" key="4">
    <source>
        <dbReference type="Pfam" id="PF00534"/>
    </source>
</evidence>
<dbReference type="RefSeq" id="WP_171155972.1">
    <property type="nucleotide sequence ID" value="NZ_JABENB010000002.1"/>
</dbReference>
<dbReference type="GO" id="GO:1901137">
    <property type="term" value="P:carbohydrate derivative biosynthetic process"/>
    <property type="evidence" value="ECO:0007669"/>
    <property type="project" value="UniProtKB-ARBA"/>
</dbReference>
<feature type="domain" description="Glycosyl transferase family 1" evidence="4">
    <location>
        <begin position="187"/>
        <end position="337"/>
    </location>
</feature>
<dbReference type="AlphaFoldDB" id="A0A849ANY1"/>
<dbReference type="Pfam" id="PF13439">
    <property type="entry name" value="Glyco_transf_4"/>
    <property type="match status" value="1"/>
</dbReference>
<dbReference type="Gene3D" id="3.40.50.2000">
    <property type="entry name" value="Glycogen Phosphorylase B"/>
    <property type="match status" value="2"/>
</dbReference>
<accession>A0A849ANY1</accession>
<organism evidence="6 7">
    <name type="scientific">Flexivirga aerilata</name>
    <dbReference type="NCBI Taxonomy" id="1656889"/>
    <lineage>
        <taxon>Bacteria</taxon>
        <taxon>Bacillati</taxon>
        <taxon>Actinomycetota</taxon>
        <taxon>Actinomycetes</taxon>
        <taxon>Micrococcales</taxon>
        <taxon>Dermacoccaceae</taxon>
        <taxon>Flexivirga</taxon>
    </lineage>
</organism>
<dbReference type="Proteomes" id="UP000557772">
    <property type="component" value="Unassembled WGS sequence"/>
</dbReference>
<reference evidence="6 7" key="1">
    <citation type="submission" date="2020-05" db="EMBL/GenBank/DDBJ databases">
        <title>Flexivirga sp. ID2601S isolated from air conditioner.</title>
        <authorList>
            <person name="Kim D.H."/>
        </authorList>
    </citation>
    <scope>NUCLEOTIDE SEQUENCE [LARGE SCALE GENOMIC DNA]</scope>
    <source>
        <strain evidence="6 7">ID2601S</strain>
    </source>
</reference>
<dbReference type="GO" id="GO:0016758">
    <property type="term" value="F:hexosyltransferase activity"/>
    <property type="evidence" value="ECO:0007669"/>
    <property type="project" value="TreeGrafter"/>
</dbReference>
<dbReference type="Pfam" id="PF00534">
    <property type="entry name" value="Glycos_transf_1"/>
    <property type="match status" value="1"/>
</dbReference>
<keyword evidence="3 6" id="KW-0808">Transferase</keyword>
<dbReference type="CDD" id="cd03801">
    <property type="entry name" value="GT4_PimA-like"/>
    <property type="match status" value="1"/>
</dbReference>
<feature type="domain" description="Glycosyltransferase subfamily 4-like N-terminal" evidence="5">
    <location>
        <begin position="15"/>
        <end position="173"/>
    </location>
</feature>
<proteinExistence type="predicted"/>
<dbReference type="InterPro" id="IPR050194">
    <property type="entry name" value="Glycosyltransferase_grp1"/>
</dbReference>
<comment type="caution">
    <text evidence="6">The sequence shown here is derived from an EMBL/GenBank/DDBJ whole genome shotgun (WGS) entry which is preliminary data.</text>
</comment>
<dbReference type="EMBL" id="JABENB010000002">
    <property type="protein sequence ID" value="NNG40040.1"/>
    <property type="molecule type" value="Genomic_DNA"/>
</dbReference>
<evidence type="ECO:0000313" key="7">
    <source>
        <dbReference type="Proteomes" id="UP000557772"/>
    </source>
</evidence>
<dbReference type="InterPro" id="IPR028098">
    <property type="entry name" value="Glyco_trans_4-like_N"/>
</dbReference>
<dbReference type="InterPro" id="IPR001296">
    <property type="entry name" value="Glyco_trans_1"/>
</dbReference>
<evidence type="ECO:0000256" key="3">
    <source>
        <dbReference type="ARBA" id="ARBA00022679"/>
    </source>
</evidence>
<evidence type="ECO:0000256" key="1">
    <source>
        <dbReference type="ARBA" id="ARBA00021292"/>
    </source>
</evidence>
<evidence type="ECO:0000256" key="2">
    <source>
        <dbReference type="ARBA" id="ARBA00022676"/>
    </source>
</evidence>
<dbReference type="PANTHER" id="PTHR45947:SF3">
    <property type="entry name" value="SULFOQUINOVOSYL TRANSFERASE SQD2"/>
    <property type="match status" value="1"/>
</dbReference>
<protein>
    <recommendedName>
        <fullName evidence="1">D-inositol 3-phosphate glycosyltransferase</fullName>
    </recommendedName>
</protein>
<name>A0A849ANY1_9MICO</name>
<dbReference type="PANTHER" id="PTHR45947">
    <property type="entry name" value="SULFOQUINOVOSYL TRANSFERASE SQD2"/>
    <property type="match status" value="1"/>
</dbReference>